<dbReference type="InterPro" id="IPR016032">
    <property type="entry name" value="Sig_transdc_resp-reg_C-effctor"/>
</dbReference>
<feature type="domain" description="HTH luxR-type" evidence="1">
    <location>
        <begin position="213"/>
        <end position="270"/>
    </location>
</feature>
<dbReference type="PROSITE" id="PS50007">
    <property type="entry name" value="PIPLC_X_DOMAIN"/>
    <property type="match status" value="1"/>
</dbReference>
<reference evidence="2 3" key="1">
    <citation type="submission" date="2018-05" db="EMBL/GenBank/DDBJ databases">
        <title>Pararhodobacter marina sp. nov., isolated from deep-sea water of the Indian Ocean.</title>
        <authorList>
            <person name="Lai Q.Sr."/>
            <person name="Liu X."/>
            <person name="Shao Z."/>
        </authorList>
    </citation>
    <scope>NUCLEOTIDE SEQUENCE [LARGE SCALE GENOMIC DNA]</scope>
    <source>
        <strain evidence="2 3">CIC4N-9</strain>
    </source>
</reference>
<name>A0A2U2CE85_9RHOB</name>
<dbReference type="SUPFAM" id="SSF46894">
    <property type="entry name" value="C-terminal effector domain of the bipartite response regulators"/>
    <property type="match status" value="1"/>
</dbReference>
<dbReference type="RefSeq" id="WP_109532352.1">
    <property type="nucleotide sequence ID" value="NZ_CAXPUO010000025.1"/>
</dbReference>
<keyword evidence="3" id="KW-1185">Reference proteome</keyword>
<dbReference type="Gene3D" id="3.40.50.1820">
    <property type="entry name" value="alpha/beta hydrolase"/>
    <property type="match status" value="1"/>
</dbReference>
<dbReference type="SMART" id="SM00421">
    <property type="entry name" value="HTH_LUXR"/>
    <property type="match status" value="1"/>
</dbReference>
<dbReference type="Proteomes" id="UP000244940">
    <property type="component" value="Unassembled WGS sequence"/>
</dbReference>
<evidence type="ECO:0000259" key="1">
    <source>
        <dbReference type="SMART" id="SM00421"/>
    </source>
</evidence>
<dbReference type="Pfam" id="PF12146">
    <property type="entry name" value="Hydrolase_4"/>
    <property type="match status" value="1"/>
</dbReference>
<sequence length="590" mass="64081">MRGDPESDALDAERARLIGSIYEVVLRPEHYDAFMEDWSDFVDQAARRLGELRISDTSSTRQLEDPVIEAHFRRAFALFERMGRGETIVPGASAADPPLVRIAREGTVSFAGPEAAEIFGSPVTLDAIRDALEPDSAARLKGFLSAFSRAPSSGRFAVLSLAESGSEATASLPGGGLVSITSLRDPEGDGFVTELRTMNVGWTPALARVLVESFRLTPREVDLVHELTRGGDLPAVSQRTGRSLNTLRAQLKSVFSKTRTGSQPELMRLVGAVMLHGPDRENQVDTPAGDGGGDERLIELGEGRKMPVMVLGPEDGLPVVFVHGMLEGLGCLRHVEPALYQAGIRLYAPMRANFGNSYVDPRVRDAPDLFARDLARVLQVLDLPRVVVLGHMAGAIYAYAAAARLGASVAGIAGVAACVPIVSIEQFATMTPRQRAVAYTARFAPALLPAVLRAGMAQIDSSSPQRFMTPLYSRGSRDREVIERSHIGQSILEGYRYTVAQGQKAFQIDAWHVTRDWSALVVGSDCPVLLIHGVMDPVVSFDSVRVFAQRYGRMHLEEIDHEGQLLLYSQPEKVVARIAAFARKCLTGED</sequence>
<dbReference type="OrthoDB" id="8107794at2"/>
<accession>A0A2U2CE85</accession>
<organism evidence="2 3">
    <name type="scientific">Pararhodobacter marinus</name>
    <dbReference type="NCBI Taxonomy" id="2184063"/>
    <lineage>
        <taxon>Bacteria</taxon>
        <taxon>Pseudomonadati</taxon>
        <taxon>Pseudomonadota</taxon>
        <taxon>Alphaproteobacteria</taxon>
        <taxon>Rhodobacterales</taxon>
        <taxon>Paracoccaceae</taxon>
        <taxon>Pararhodobacter</taxon>
    </lineage>
</organism>
<dbReference type="PANTHER" id="PTHR43689:SF8">
    <property type="entry name" value="ALPHA_BETA-HYDROLASES SUPERFAMILY PROTEIN"/>
    <property type="match status" value="1"/>
</dbReference>
<gene>
    <name evidence="2" type="ORF">C4N9_05775</name>
</gene>
<protein>
    <recommendedName>
        <fullName evidence="1">HTH luxR-type domain-containing protein</fullName>
    </recommendedName>
</protein>
<evidence type="ECO:0000313" key="2">
    <source>
        <dbReference type="EMBL" id="PWE30205.1"/>
    </source>
</evidence>
<dbReference type="AlphaFoldDB" id="A0A2U2CE85"/>
<dbReference type="GO" id="GO:0003677">
    <property type="term" value="F:DNA binding"/>
    <property type="evidence" value="ECO:0007669"/>
    <property type="project" value="InterPro"/>
</dbReference>
<dbReference type="GO" id="GO:0006355">
    <property type="term" value="P:regulation of DNA-templated transcription"/>
    <property type="evidence" value="ECO:0007669"/>
    <property type="project" value="InterPro"/>
</dbReference>
<evidence type="ECO:0000313" key="3">
    <source>
        <dbReference type="Proteomes" id="UP000244940"/>
    </source>
</evidence>
<dbReference type="SUPFAM" id="SSF53474">
    <property type="entry name" value="alpha/beta-Hydrolases"/>
    <property type="match status" value="1"/>
</dbReference>
<dbReference type="InterPro" id="IPR029058">
    <property type="entry name" value="AB_hydrolase_fold"/>
</dbReference>
<dbReference type="PANTHER" id="PTHR43689">
    <property type="entry name" value="HYDROLASE"/>
    <property type="match status" value="1"/>
</dbReference>
<dbReference type="EMBL" id="QEYD01000003">
    <property type="protein sequence ID" value="PWE30205.1"/>
    <property type="molecule type" value="Genomic_DNA"/>
</dbReference>
<dbReference type="InterPro" id="IPR022742">
    <property type="entry name" value="Hydrolase_4"/>
</dbReference>
<dbReference type="InterPro" id="IPR000792">
    <property type="entry name" value="Tscrpt_reg_LuxR_C"/>
</dbReference>
<comment type="caution">
    <text evidence="2">The sequence shown here is derived from an EMBL/GenBank/DDBJ whole genome shotgun (WGS) entry which is preliminary data.</text>
</comment>
<proteinExistence type="predicted"/>
<dbReference type="GeneID" id="94364389"/>